<dbReference type="Proteomes" id="UP001169764">
    <property type="component" value="Unassembled WGS sequence"/>
</dbReference>
<protein>
    <submittedName>
        <fullName evidence="1">Uncharacterized protein</fullName>
    </submittedName>
</protein>
<proteinExistence type="predicted"/>
<gene>
    <name evidence="1" type="ORF">Q4F19_20575</name>
</gene>
<accession>A0ABT8YEI8</accession>
<organism evidence="1 2">
    <name type="scientific">Sphingomonas natans</name>
    <dbReference type="NCBI Taxonomy" id="3063330"/>
    <lineage>
        <taxon>Bacteria</taxon>
        <taxon>Pseudomonadati</taxon>
        <taxon>Pseudomonadota</taxon>
        <taxon>Alphaproteobacteria</taxon>
        <taxon>Sphingomonadales</taxon>
        <taxon>Sphingomonadaceae</taxon>
        <taxon>Sphingomonas</taxon>
    </lineage>
</organism>
<evidence type="ECO:0000313" key="1">
    <source>
        <dbReference type="EMBL" id="MDO6416791.1"/>
    </source>
</evidence>
<keyword evidence="2" id="KW-1185">Reference proteome</keyword>
<comment type="caution">
    <text evidence="1">The sequence shown here is derived from an EMBL/GenBank/DDBJ whole genome shotgun (WGS) entry which is preliminary data.</text>
</comment>
<name>A0ABT8YEI8_9SPHN</name>
<dbReference type="EMBL" id="JAUOTP010000012">
    <property type="protein sequence ID" value="MDO6416791.1"/>
    <property type="molecule type" value="Genomic_DNA"/>
</dbReference>
<reference evidence="1" key="1">
    <citation type="submission" date="2023-07" db="EMBL/GenBank/DDBJ databases">
        <authorList>
            <person name="Kim M."/>
        </authorList>
    </citation>
    <scope>NUCLEOTIDE SEQUENCE</scope>
    <source>
        <strain evidence="1">BIUV-7</strain>
    </source>
</reference>
<dbReference type="RefSeq" id="WP_303546633.1">
    <property type="nucleotide sequence ID" value="NZ_JAUOTP010000012.1"/>
</dbReference>
<sequence length="62" mass="6786">MITIKRFRGIDLAVRVAGYADEIAWREALLPPTDADAFATEALYVIIDSGMKTASRVPFSIA</sequence>
<evidence type="ECO:0000313" key="2">
    <source>
        <dbReference type="Proteomes" id="UP001169764"/>
    </source>
</evidence>